<evidence type="ECO:0000313" key="1">
    <source>
        <dbReference type="EMBL" id="ADU36925.1"/>
    </source>
</evidence>
<reference evidence="2" key="1">
    <citation type="submission" date="2010-12" db="EMBL/GenBank/DDBJ databases">
        <title>Complete sequence of Variovorax paradoxus EPS.</title>
        <authorList>
            <consortium name="US DOE Joint Genome Institute"/>
            <person name="Lucas S."/>
            <person name="Copeland A."/>
            <person name="Lapidus A."/>
            <person name="Cheng J.-F."/>
            <person name="Goodwin L."/>
            <person name="Pitluck S."/>
            <person name="Teshima H."/>
            <person name="Detter J.C."/>
            <person name="Han C."/>
            <person name="Tapia R."/>
            <person name="Land M."/>
            <person name="Hauser L."/>
            <person name="Kyrpides N."/>
            <person name="Ivanova N."/>
            <person name="Ovchinnikova G."/>
            <person name="Orwin P."/>
            <person name="Han J.-I.G."/>
            <person name="Woyke T."/>
        </authorList>
    </citation>
    <scope>NUCLEOTIDE SEQUENCE [LARGE SCALE GENOMIC DNA]</scope>
    <source>
        <strain evidence="2">EPS</strain>
    </source>
</reference>
<name>E6V3Q1_VARPE</name>
<dbReference type="Proteomes" id="UP000008917">
    <property type="component" value="Chromosome"/>
</dbReference>
<dbReference type="HOGENOM" id="CLU_2653465_0_0_4"/>
<gene>
    <name evidence="1" type="ordered locus">Varpa_2727</name>
</gene>
<protein>
    <submittedName>
        <fullName evidence="1">Uncharacterized protein</fullName>
    </submittedName>
</protein>
<organism evidence="1 2">
    <name type="scientific">Variovorax paradoxus (strain EPS)</name>
    <dbReference type="NCBI Taxonomy" id="595537"/>
    <lineage>
        <taxon>Bacteria</taxon>
        <taxon>Pseudomonadati</taxon>
        <taxon>Pseudomonadota</taxon>
        <taxon>Betaproteobacteria</taxon>
        <taxon>Burkholderiales</taxon>
        <taxon>Comamonadaceae</taxon>
        <taxon>Variovorax</taxon>
    </lineage>
</organism>
<dbReference type="STRING" id="595537.Varpa_2727"/>
<accession>E6V3Q1</accession>
<dbReference type="EMBL" id="CP002417">
    <property type="protein sequence ID" value="ADU36925.1"/>
    <property type="molecule type" value="Genomic_DNA"/>
</dbReference>
<dbReference type="AlphaFoldDB" id="E6V3Q1"/>
<sequence length="76" mass="8371">MTACTQCQELKGAPATVGPHDRLVRGTTEVFAAGREVQVLDGLEWYRCTTCNSHLVRDRDRAGVPTQWTLVREGGV</sequence>
<dbReference type="KEGG" id="vpe:Varpa_2727"/>
<evidence type="ECO:0000313" key="2">
    <source>
        <dbReference type="Proteomes" id="UP000008917"/>
    </source>
</evidence>
<reference evidence="1 2" key="2">
    <citation type="journal article" date="2013" name="Genome Announc.">
        <title>Genome of the Root-Associated Plant Growth-Promoting Bacterium Variovorax paradoxus Strain EPS.</title>
        <authorList>
            <person name="Han J.I."/>
            <person name="Spain J.C."/>
            <person name="Leadbetter J.R."/>
            <person name="Ovchinnikova G."/>
            <person name="Goodwin L.A."/>
            <person name="Han C.S."/>
            <person name="Woyke T."/>
            <person name="Davenport K.W."/>
            <person name="Orwin P.M."/>
        </authorList>
    </citation>
    <scope>NUCLEOTIDE SEQUENCE [LARGE SCALE GENOMIC DNA]</scope>
    <source>
        <strain evidence="1 2">EPS</strain>
    </source>
</reference>
<proteinExistence type="predicted"/>